<dbReference type="Gene3D" id="3.30.9.10">
    <property type="entry name" value="D-Amino Acid Oxidase, subunit A, domain 2"/>
    <property type="match status" value="1"/>
</dbReference>
<proteinExistence type="predicted"/>
<evidence type="ECO:0000313" key="4">
    <source>
        <dbReference type="EMBL" id="MFC3106825.1"/>
    </source>
</evidence>
<feature type="compositionally biased region" description="Basic and acidic residues" evidence="2">
    <location>
        <begin position="1"/>
        <end position="11"/>
    </location>
</feature>
<dbReference type="GO" id="GO:0016491">
    <property type="term" value="F:oxidoreductase activity"/>
    <property type="evidence" value="ECO:0007669"/>
    <property type="project" value="UniProtKB-KW"/>
</dbReference>
<name>A0ABV7EYI5_9BURK</name>
<dbReference type="PANTHER" id="PTHR13847">
    <property type="entry name" value="SARCOSINE DEHYDROGENASE-RELATED"/>
    <property type="match status" value="1"/>
</dbReference>
<accession>A0ABV7EYI5</accession>
<keyword evidence="1 4" id="KW-0560">Oxidoreductase</keyword>
<dbReference type="Gene3D" id="3.50.50.60">
    <property type="entry name" value="FAD/NAD(P)-binding domain"/>
    <property type="match status" value="1"/>
</dbReference>
<dbReference type="EMBL" id="JBHRTP010000006">
    <property type="protein sequence ID" value="MFC3106825.1"/>
    <property type="molecule type" value="Genomic_DNA"/>
</dbReference>
<sequence length="479" mass="52845">MDITADKRMPDSGHSTGPSKPYDPAYDPLASDSPGEGRDYAPTYWIGTAGEPPSDDGPITHDIDVDVAIIGSGFTGLTCAIFLAQEHGIKATVLEANRVSWGCSTRNGGQAQCNSGRLKRSQWIERYGLDTALKLHAEMCDAMDTFKGLIKDIDCDPQPGGHLYIAHRAKVMPALEKEAKLLREVFHYDARILDADTVKREYVDDKEAMGAMHEPEGIGIHAGKLAFGYLRKARALGAKVHPSSPVLGWETRNGVHYLKTPGGIVRARAVAVATGGYTSQGLHPELKNRLLPILSNSIVTRPLTAAERAACNFRTTQVITDTRVLRHYYRLMPDGRVQIGSRSAITGNDAPQKKYENFLIGDLHRKFPALAGIAIDYSWWGWVDVSHDMMPRIVQPDPMQTIFYALGYGGNGVMYSAQAGRRMAQRIAGDKGVPELPIFGSRLPFPNVLEMVESQAFAPFRRLGQSVLYRWYHLKDEVL</sequence>
<feature type="domain" description="FAD dependent oxidoreductase" evidence="3">
    <location>
        <begin position="66"/>
        <end position="426"/>
    </location>
</feature>
<keyword evidence="5" id="KW-1185">Reference proteome</keyword>
<dbReference type="InterPro" id="IPR006076">
    <property type="entry name" value="FAD-dep_OxRdtase"/>
</dbReference>
<protein>
    <submittedName>
        <fullName evidence="4">NAD(P)/FAD-dependent oxidoreductase</fullName>
        <ecNumber evidence="4">1.-.-.-</ecNumber>
    </submittedName>
</protein>
<dbReference type="EC" id="1.-.-.-" evidence="4"/>
<dbReference type="InterPro" id="IPR036188">
    <property type="entry name" value="FAD/NAD-bd_sf"/>
</dbReference>
<dbReference type="RefSeq" id="WP_390330743.1">
    <property type="nucleotide sequence ID" value="NZ_JBHRTP010000006.1"/>
</dbReference>
<evidence type="ECO:0000259" key="3">
    <source>
        <dbReference type="Pfam" id="PF01266"/>
    </source>
</evidence>
<evidence type="ECO:0000256" key="1">
    <source>
        <dbReference type="ARBA" id="ARBA00023002"/>
    </source>
</evidence>
<evidence type="ECO:0000256" key="2">
    <source>
        <dbReference type="SAM" id="MobiDB-lite"/>
    </source>
</evidence>
<evidence type="ECO:0000313" key="5">
    <source>
        <dbReference type="Proteomes" id="UP001595530"/>
    </source>
</evidence>
<dbReference type="PANTHER" id="PTHR13847:SF281">
    <property type="entry name" value="FAD DEPENDENT OXIDOREDUCTASE DOMAIN-CONTAINING PROTEIN"/>
    <property type="match status" value="1"/>
</dbReference>
<comment type="caution">
    <text evidence="4">The sequence shown here is derived from an EMBL/GenBank/DDBJ whole genome shotgun (WGS) entry which is preliminary data.</text>
</comment>
<reference evidence="5" key="1">
    <citation type="journal article" date="2019" name="Int. J. Syst. Evol. Microbiol.">
        <title>The Global Catalogue of Microorganisms (GCM) 10K type strain sequencing project: providing services to taxonomists for standard genome sequencing and annotation.</title>
        <authorList>
            <consortium name="The Broad Institute Genomics Platform"/>
            <consortium name="The Broad Institute Genome Sequencing Center for Infectious Disease"/>
            <person name="Wu L."/>
            <person name="Ma J."/>
        </authorList>
    </citation>
    <scope>NUCLEOTIDE SEQUENCE [LARGE SCALE GENOMIC DNA]</scope>
    <source>
        <strain evidence="5">KCTC 42986</strain>
    </source>
</reference>
<dbReference type="Proteomes" id="UP001595530">
    <property type="component" value="Unassembled WGS sequence"/>
</dbReference>
<gene>
    <name evidence="4" type="ORF">ACFOFO_02430</name>
</gene>
<feature type="region of interest" description="Disordered" evidence="2">
    <location>
        <begin position="1"/>
        <end position="57"/>
    </location>
</feature>
<dbReference type="Pfam" id="PF01266">
    <property type="entry name" value="DAO"/>
    <property type="match status" value="1"/>
</dbReference>
<dbReference type="SUPFAM" id="SSF51905">
    <property type="entry name" value="FAD/NAD(P)-binding domain"/>
    <property type="match status" value="1"/>
</dbReference>
<organism evidence="4 5">
    <name type="scientific">Undibacterium arcticum</name>
    <dbReference type="NCBI Taxonomy" id="1762892"/>
    <lineage>
        <taxon>Bacteria</taxon>
        <taxon>Pseudomonadati</taxon>
        <taxon>Pseudomonadota</taxon>
        <taxon>Betaproteobacteria</taxon>
        <taxon>Burkholderiales</taxon>
        <taxon>Oxalobacteraceae</taxon>
        <taxon>Undibacterium</taxon>
    </lineage>
</organism>